<dbReference type="AlphaFoldDB" id="A0A059J4I8"/>
<dbReference type="PROSITE" id="PS00109">
    <property type="entry name" value="PROTEIN_KINASE_TYR"/>
    <property type="match status" value="1"/>
</dbReference>
<reference evidence="5 6" key="1">
    <citation type="submission" date="2014-02" db="EMBL/GenBank/DDBJ databases">
        <title>The Genome Sequence of Trichophyton interdigitale MR816.</title>
        <authorList>
            <consortium name="The Broad Institute Genomics Platform"/>
            <person name="Cuomo C.A."/>
            <person name="White T.C."/>
            <person name="Graser Y."/>
            <person name="Martinez-Rossi N."/>
            <person name="Heitman J."/>
            <person name="Young S.K."/>
            <person name="Zeng Q."/>
            <person name="Gargeya S."/>
            <person name="Abouelleil A."/>
            <person name="Alvarado L."/>
            <person name="Chapman S.B."/>
            <person name="Gainer-Dewar J."/>
            <person name="Goldberg J."/>
            <person name="Griggs A."/>
            <person name="Gujja S."/>
            <person name="Hansen M."/>
            <person name="Howarth C."/>
            <person name="Imamovic A."/>
            <person name="Larimer J."/>
            <person name="Martinez D."/>
            <person name="Murphy C."/>
            <person name="Pearson M.D."/>
            <person name="Persinoti G."/>
            <person name="Poon T."/>
            <person name="Priest M."/>
            <person name="Roberts A.D."/>
            <person name="Saif S."/>
            <person name="Shea T.D."/>
            <person name="Sykes S.N."/>
            <person name="Wortman J."/>
            <person name="Nusbaum C."/>
            <person name="Birren B."/>
        </authorList>
    </citation>
    <scope>NUCLEOTIDE SEQUENCE [LARGE SCALE GENOMIC DNA]</scope>
    <source>
        <strain evidence="5 6">MR816</strain>
    </source>
</reference>
<accession>A0A059J4I8</accession>
<dbReference type="OMA" id="QMAWDEL"/>
<dbReference type="STRING" id="1215338.A0A059J4I8"/>
<dbReference type="Proteomes" id="UP000024533">
    <property type="component" value="Unassembled WGS sequence"/>
</dbReference>
<dbReference type="Gene3D" id="1.10.510.10">
    <property type="entry name" value="Transferase(Phosphotransferase) domain 1"/>
    <property type="match status" value="1"/>
</dbReference>
<dbReference type="InterPro" id="IPR008266">
    <property type="entry name" value="Tyr_kinase_AS"/>
</dbReference>
<evidence type="ECO:0000256" key="1">
    <source>
        <dbReference type="ARBA" id="ARBA00012513"/>
    </source>
</evidence>
<evidence type="ECO:0000256" key="3">
    <source>
        <dbReference type="ARBA" id="ARBA00048679"/>
    </source>
</evidence>
<name>A0A059J4I8_TRIIM</name>
<dbReference type="GO" id="GO:0004674">
    <property type="term" value="F:protein serine/threonine kinase activity"/>
    <property type="evidence" value="ECO:0007669"/>
    <property type="project" value="UniProtKB-EC"/>
</dbReference>
<dbReference type="EC" id="2.7.11.1" evidence="1"/>
<comment type="catalytic activity">
    <reaction evidence="2">
        <text>L-threonyl-[protein] + ATP = O-phospho-L-threonyl-[protein] + ADP + H(+)</text>
        <dbReference type="Rhea" id="RHEA:46608"/>
        <dbReference type="Rhea" id="RHEA-COMP:11060"/>
        <dbReference type="Rhea" id="RHEA-COMP:11605"/>
        <dbReference type="ChEBI" id="CHEBI:15378"/>
        <dbReference type="ChEBI" id="CHEBI:30013"/>
        <dbReference type="ChEBI" id="CHEBI:30616"/>
        <dbReference type="ChEBI" id="CHEBI:61977"/>
        <dbReference type="ChEBI" id="CHEBI:456216"/>
        <dbReference type="EC" id="2.7.11.1"/>
    </reaction>
</comment>
<keyword evidence="6" id="KW-1185">Reference proteome</keyword>
<proteinExistence type="predicted"/>
<comment type="catalytic activity">
    <reaction evidence="3">
        <text>L-seryl-[protein] + ATP = O-phospho-L-seryl-[protein] + ADP + H(+)</text>
        <dbReference type="Rhea" id="RHEA:17989"/>
        <dbReference type="Rhea" id="RHEA-COMP:9863"/>
        <dbReference type="Rhea" id="RHEA-COMP:11604"/>
        <dbReference type="ChEBI" id="CHEBI:15378"/>
        <dbReference type="ChEBI" id="CHEBI:29999"/>
        <dbReference type="ChEBI" id="CHEBI:30616"/>
        <dbReference type="ChEBI" id="CHEBI:83421"/>
        <dbReference type="ChEBI" id="CHEBI:456216"/>
        <dbReference type="EC" id="2.7.11.1"/>
    </reaction>
</comment>
<dbReference type="OrthoDB" id="4062651at2759"/>
<protein>
    <recommendedName>
        <fullName evidence="1">non-specific serine/threonine protein kinase</fullName>
        <ecNumber evidence="1">2.7.11.1</ecNumber>
    </recommendedName>
</protein>
<comment type="caution">
    <text evidence="5">The sequence shown here is derived from an EMBL/GenBank/DDBJ whole genome shotgun (WGS) entry which is preliminary data.</text>
</comment>
<evidence type="ECO:0000313" key="6">
    <source>
        <dbReference type="Proteomes" id="UP000024533"/>
    </source>
</evidence>
<organism evidence="5 6">
    <name type="scientific">Trichophyton interdigitale (strain MR816)</name>
    <dbReference type="NCBI Taxonomy" id="1215338"/>
    <lineage>
        <taxon>Eukaryota</taxon>
        <taxon>Fungi</taxon>
        <taxon>Dikarya</taxon>
        <taxon>Ascomycota</taxon>
        <taxon>Pezizomycotina</taxon>
        <taxon>Eurotiomycetes</taxon>
        <taxon>Eurotiomycetidae</taxon>
        <taxon>Onygenales</taxon>
        <taxon>Arthrodermataceae</taxon>
        <taxon>Trichophyton</taxon>
    </lineage>
</organism>
<evidence type="ECO:0000256" key="2">
    <source>
        <dbReference type="ARBA" id="ARBA00047899"/>
    </source>
</evidence>
<evidence type="ECO:0000256" key="4">
    <source>
        <dbReference type="SAM" id="MobiDB-lite"/>
    </source>
</evidence>
<gene>
    <name evidence="5" type="ORF">H109_05312</name>
</gene>
<feature type="region of interest" description="Disordered" evidence="4">
    <location>
        <begin position="328"/>
        <end position="390"/>
    </location>
</feature>
<evidence type="ECO:0000313" key="5">
    <source>
        <dbReference type="EMBL" id="KDB22755.1"/>
    </source>
</evidence>
<dbReference type="SUPFAM" id="SSF56112">
    <property type="entry name" value="Protein kinase-like (PK-like)"/>
    <property type="match status" value="1"/>
</dbReference>
<dbReference type="HOGENOM" id="CLU_037663_1_0_1"/>
<dbReference type="EMBL" id="AOKY01000337">
    <property type="protein sequence ID" value="KDB22755.1"/>
    <property type="molecule type" value="Genomic_DNA"/>
</dbReference>
<dbReference type="InterPro" id="IPR011009">
    <property type="entry name" value="Kinase-like_dom_sf"/>
</dbReference>
<sequence length="390" mass="45247">MISSGWRFRIIYCVDDLVDVTTYIIDCETLRCLQLIGPTKLLADDDSFRNTFAAAQRYVGQLGPDNHTIIVDKNGDLVKLTSENVTMEIRYPKYTGTMDKHQVIRRSELTEVDRFDNFVDLVEYNSSDGETRKERAFFKYTLNQNWIKRVWEDLHIHKALQGNEHFVPFHRIVIDDVTENILGFTYKSLSGSSLYDYQGVFNFCWLKQMTDAVDELNLRYGVLHLDICPHNFLIDHTRNEVKLRDFSMVVKIGEQPTAPLTDVDSLIVWVYQTLTGDRQFVDKSLHQAAVSKIEEMAEWKLQRPIEDGFDISDYRKYLKDWSGTRRATQATSHSCEVPEPLSWPEYPEPQLPTSNRGYGPSGRTRAEAEEAGDYVTRWERPAQREMATSN</sequence>